<evidence type="ECO:0000259" key="14">
    <source>
        <dbReference type="PROSITE" id="PS50887"/>
    </source>
</evidence>
<feature type="transmembrane region" description="Helical" evidence="11">
    <location>
        <begin position="329"/>
        <end position="349"/>
    </location>
</feature>
<dbReference type="GO" id="GO:0000160">
    <property type="term" value="P:phosphorelay signal transduction system"/>
    <property type="evidence" value="ECO:0007669"/>
    <property type="project" value="UniProtKB-KW"/>
</dbReference>
<sequence>MNLKALWARLTVATLLPVALVTMTLYPIFASYLEERVDNARQATEALLASEYDMLLRGMNESFNQVLATAEYPLLSRVLARQTATQTPSWGLAAQNDWEQLETLFDTLLTHFGRYTRLAVIDTNGHEWVTATAMPPLPRPPVFGLGATPAFQEAMTLQSRDLYVSPPRLGASGEDATLVMTVIDIATPIFDERGQRLGVLLFTLDWSRLTANLPHAREDVREDGRGEALLVDAQGSWLLPGSDGQGDRFGQPLMNLWPAAWEAVSARNQGMATLDEHLLGFRSHDIRTQHYRSQAGMIVSQPETLPWRLGILMPRPSLAGLLKENPVQLLAIALVYLLSVAFGVFWVLSNHRLRGLRQRALQFSREARQYAGEVQDLYEHAPCGYHSLDSNGRVVKINRTELDWLGYRAAEVIDKRHYRDFVTPETREAFDAAFRQVLGQGQEGSAECELLCRDGTHLPVVIQATAQVTEEGFQYSRAMVFDLSDRKQLEERLAKQALTDPLTGLGNRRYLEGQAAREIARAQRSGAPLSLIAVDLDHFKCINDSYGHDVGDLVLQDFANTARDLLRDGDVLCRMGGEEFAVLLPDTTHEQAMLVAERLREAIATTPARVGHAVTADGMLAYSTSLGVTLVSAGEASLKPAIKRADQGLYAAKEAGRNRVHWEEA</sequence>
<keyword evidence="6" id="KW-0547">Nucleotide-binding</keyword>
<comment type="caution">
    <text evidence="15">The sequence shown here is derived from an EMBL/GenBank/DDBJ whole genome shotgun (WGS) entry which is preliminary data.</text>
</comment>
<dbReference type="SUPFAM" id="SSF55073">
    <property type="entry name" value="Nucleotide cyclase"/>
    <property type="match status" value="1"/>
</dbReference>
<evidence type="ECO:0000313" key="16">
    <source>
        <dbReference type="Proteomes" id="UP000306973"/>
    </source>
</evidence>
<dbReference type="PROSITE" id="PS50887">
    <property type="entry name" value="GGDEF"/>
    <property type="match status" value="1"/>
</dbReference>
<dbReference type="OrthoDB" id="9812260at2"/>
<dbReference type="InterPro" id="IPR029151">
    <property type="entry name" value="Sensor-like_sf"/>
</dbReference>
<keyword evidence="9" id="KW-0902">Two-component regulatory system</keyword>
<comment type="subcellular location">
    <subcellularLocation>
        <location evidence="2">Membrane</location>
    </subcellularLocation>
</comment>
<keyword evidence="11" id="KW-0472">Membrane</keyword>
<dbReference type="FunFam" id="3.30.70.270:FF:000001">
    <property type="entry name" value="Diguanylate cyclase domain protein"/>
    <property type="match status" value="1"/>
</dbReference>
<dbReference type="AlphaFoldDB" id="A0A5R8MES1"/>
<dbReference type="InterPro" id="IPR000014">
    <property type="entry name" value="PAS"/>
</dbReference>
<dbReference type="CDD" id="cd01949">
    <property type="entry name" value="GGDEF"/>
    <property type="match status" value="1"/>
</dbReference>
<evidence type="ECO:0000256" key="10">
    <source>
        <dbReference type="ARBA" id="ARBA00034247"/>
    </source>
</evidence>
<evidence type="ECO:0000256" key="6">
    <source>
        <dbReference type="ARBA" id="ARBA00022741"/>
    </source>
</evidence>
<dbReference type="InterPro" id="IPR000700">
    <property type="entry name" value="PAS-assoc_C"/>
</dbReference>
<dbReference type="PROSITE" id="PS50112">
    <property type="entry name" value="PAS"/>
    <property type="match status" value="1"/>
</dbReference>
<accession>A0A5R8MES1</accession>
<evidence type="ECO:0000256" key="11">
    <source>
        <dbReference type="SAM" id="Phobius"/>
    </source>
</evidence>
<dbReference type="Pfam" id="PF00990">
    <property type="entry name" value="GGDEF"/>
    <property type="match status" value="1"/>
</dbReference>
<evidence type="ECO:0000256" key="5">
    <source>
        <dbReference type="ARBA" id="ARBA00022679"/>
    </source>
</evidence>
<evidence type="ECO:0000256" key="7">
    <source>
        <dbReference type="ARBA" id="ARBA00022777"/>
    </source>
</evidence>
<evidence type="ECO:0000259" key="13">
    <source>
        <dbReference type="PROSITE" id="PS50113"/>
    </source>
</evidence>
<dbReference type="InterPro" id="IPR050469">
    <property type="entry name" value="Diguanylate_Cyclase"/>
</dbReference>
<keyword evidence="8" id="KW-0067">ATP-binding</keyword>
<dbReference type="InterPro" id="IPR043128">
    <property type="entry name" value="Rev_trsase/Diguanyl_cyclase"/>
</dbReference>
<dbReference type="EC" id="2.7.7.65" evidence="3"/>
<keyword evidence="5" id="KW-0808">Transferase</keyword>
<dbReference type="GO" id="GO:0043709">
    <property type="term" value="P:cell adhesion involved in single-species biofilm formation"/>
    <property type="evidence" value="ECO:0007669"/>
    <property type="project" value="TreeGrafter"/>
</dbReference>
<dbReference type="CDD" id="cd00130">
    <property type="entry name" value="PAS"/>
    <property type="match status" value="1"/>
</dbReference>
<evidence type="ECO:0000259" key="12">
    <source>
        <dbReference type="PROSITE" id="PS50112"/>
    </source>
</evidence>
<name>A0A5R8MES1_9GAMM</name>
<comment type="catalytic activity">
    <reaction evidence="10">
        <text>2 GTP = 3',3'-c-di-GMP + 2 diphosphate</text>
        <dbReference type="Rhea" id="RHEA:24898"/>
        <dbReference type="ChEBI" id="CHEBI:33019"/>
        <dbReference type="ChEBI" id="CHEBI:37565"/>
        <dbReference type="ChEBI" id="CHEBI:58805"/>
        <dbReference type="EC" id="2.7.7.65"/>
    </reaction>
</comment>
<keyword evidence="11" id="KW-0812">Transmembrane</keyword>
<evidence type="ECO:0000256" key="9">
    <source>
        <dbReference type="ARBA" id="ARBA00023012"/>
    </source>
</evidence>
<organism evidence="15 16">
    <name type="scientific">Halomonas urmiana</name>
    <dbReference type="NCBI Taxonomy" id="490901"/>
    <lineage>
        <taxon>Bacteria</taxon>
        <taxon>Pseudomonadati</taxon>
        <taxon>Pseudomonadota</taxon>
        <taxon>Gammaproteobacteria</taxon>
        <taxon>Oceanospirillales</taxon>
        <taxon>Halomonadaceae</taxon>
        <taxon>Halomonas</taxon>
    </lineage>
</organism>
<dbReference type="PROSITE" id="PS50113">
    <property type="entry name" value="PAC"/>
    <property type="match status" value="1"/>
</dbReference>
<keyword evidence="16" id="KW-1185">Reference proteome</keyword>
<evidence type="ECO:0000256" key="3">
    <source>
        <dbReference type="ARBA" id="ARBA00012528"/>
    </source>
</evidence>
<dbReference type="SUPFAM" id="SSF103190">
    <property type="entry name" value="Sensory domain-like"/>
    <property type="match status" value="2"/>
</dbReference>
<dbReference type="InterPro" id="IPR035965">
    <property type="entry name" value="PAS-like_dom_sf"/>
</dbReference>
<dbReference type="GO" id="GO:0052621">
    <property type="term" value="F:diguanylate cyclase activity"/>
    <property type="evidence" value="ECO:0007669"/>
    <property type="project" value="UniProtKB-EC"/>
</dbReference>
<evidence type="ECO:0000256" key="2">
    <source>
        <dbReference type="ARBA" id="ARBA00004370"/>
    </source>
</evidence>
<dbReference type="NCBIfam" id="TIGR00229">
    <property type="entry name" value="sensory_box"/>
    <property type="match status" value="1"/>
</dbReference>
<feature type="domain" description="GGDEF" evidence="14">
    <location>
        <begin position="527"/>
        <end position="665"/>
    </location>
</feature>
<dbReference type="GO" id="GO:0016301">
    <property type="term" value="F:kinase activity"/>
    <property type="evidence" value="ECO:0007669"/>
    <property type="project" value="UniProtKB-KW"/>
</dbReference>
<dbReference type="SMART" id="SM00091">
    <property type="entry name" value="PAS"/>
    <property type="match status" value="1"/>
</dbReference>
<gene>
    <name evidence="15" type="ORF">FEI13_12695</name>
</gene>
<dbReference type="GO" id="GO:0005524">
    <property type="term" value="F:ATP binding"/>
    <property type="evidence" value="ECO:0007669"/>
    <property type="project" value="UniProtKB-KW"/>
</dbReference>
<dbReference type="EMBL" id="VBUI01000019">
    <property type="protein sequence ID" value="TLF48577.1"/>
    <property type="molecule type" value="Genomic_DNA"/>
</dbReference>
<dbReference type="GO" id="GO:0005886">
    <property type="term" value="C:plasma membrane"/>
    <property type="evidence" value="ECO:0007669"/>
    <property type="project" value="TreeGrafter"/>
</dbReference>
<dbReference type="InterPro" id="IPR029787">
    <property type="entry name" value="Nucleotide_cyclase"/>
</dbReference>
<keyword evidence="11" id="KW-1133">Transmembrane helix</keyword>
<feature type="domain" description="PAC" evidence="13">
    <location>
        <begin position="444"/>
        <end position="495"/>
    </location>
</feature>
<evidence type="ECO:0000256" key="4">
    <source>
        <dbReference type="ARBA" id="ARBA00022553"/>
    </source>
</evidence>
<dbReference type="SMART" id="SM00267">
    <property type="entry name" value="GGDEF"/>
    <property type="match status" value="1"/>
</dbReference>
<feature type="domain" description="PAS" evidence="12">
    <location>
        <begin position="370"/>
        <end position="441"/>
    </location>
</feature>
<dbReference type="InterPro" id="IPR000160">
    <property type="entry name" value="GGDEF_dom"/>
</dbReference>
<dbReference type="NCBIfam" id="TIGR00254">
    <property type="entry name" value="GGDEF"/>
    <property type="match status" value="1"/>
</dbReference>
<dbReference type="GO" id="GO:1902201">
    <property type="term" value="P:negative regulation of bacterial-type flagellum-dependent cell motility"/>
    <property type="evidence" value="ECO:0007669"/>
    <property type="project" value="TreeGrafter"/>
</dbReference>
<dbReference type="InterPro" id="IPR013767">
    <property type="entry name" value="PAS_fold"/>
</dbReference>
<dbReference type="SUPFAM" id="SSF55785">
    <property type="entry name" value="PYP-like sensor domain (PAS domain)"/>
    <property type="match status" value="1"/>
</dbReference>
<dbReference type="Proteomes" id="UP000306973">
    <property type="component" value="Unassembled WGS sequence"/>
</dbReference>
<keyword evidence="7" id="KW-0418">Kinase</keyword>
<reference evidence="15 16" key="1">
    <citation type="journal article" date="2007" name="Int. J. Syst. Evol. Microbiol.">
        <title>Halomonas saccharevitans sp. nov., Halomonas arcis sp. nov. and Halomonas subterranea sp. nov., halophilic bacteria isolated from hypersaline environments of China.</title>
        <authorList>
            <person name="Xu X.W."/>
            <person name="Wu Y.H."/>
            <person name="Zhou Z."/>
            <person name="Wang C.S."/>
            <person name="Zhou Y.G."/>
            <person name="Zhang H.B."/>
            <person name="Wang Y."/>
            <person name="Wu M."/>
        </authorList>
    </citation>
    <scope>NUCLEOTIDE SEQUENCE [LARGE SCALE GENOMIC DNA]</scope>
    <source>
        <strain evidence="15 16">TBZ3</strain>
    </source>
</reference>
<dbReference type="CDD" id="cd12914">
    <property type="entry name" value="PDC1_DGC_like"/>
    <property type="match status" value="1"/>
</dbReference>
<evidence type="ECO:0000256" key="1">
    <source>
        <dbReference type="ARBA" id="ARBA00001946"/>
    </source>
</evidence>
<dbReference type="Gene3D" id="3.30.70.270">
    <property type="match status" value="1"/>
</dbReference>
<dbReference type="RefSeq" id="WP_138181893.1">
    <property type="nucleotide sequence ID" value="NZ_VBUI01000019.1"/>
</dbReference>
<dbReference type="PANTHER" id="PTHR45138:SF9">
    <property type="entry name" value="DIGUANYLATE CYCLASE DGCM-RELATED"/>
    <property type="match status" value="1"/>
</dbReference>
<comment type="cofactor">
    <cofactor evidence="1">
        <name>Mg(2+)</name>
        <dbReference type="ChEBI" id="CHEBI:18420"/>
    </cofactor>
</comment>
<dbReference type="Pfam" id="PF00989">
    <property type="entry name" value="PAS"/>
    <property type="match status" value="1"/>
</dbReference>
<proteinExistence type="predicted"/>
<protein>
    <recommendedName>
        <fullName evidence="3">diguanylate cyclase</fullName>
        <ecNumber evidence="3">2.7.7.65</ecNumber>
    </recommendedName>
</protein>
<keyword evidence="4" id="KW-0597">Phosphoprotein</keyword>
<dbReference type="PANTHER" id="PTHR45138">
    <property type="entry name" value="REGULATORY COMPONENTS OF SENSORY TRANSDUCTION SYSTEM"/>
    <property type="match status" value="1"/>
</dbReference>
<dbReference type="GO" id="GO:0006355">
    <property type="term" value="P:regulation of DNA-templated transcription"/>
    <property type="evidence" value="ECO:0007669"/>
    <property type="project" value="InterPro"/>
</dbReference>
<evidence type="ECO:0000313" key="15">
    <source>
        <dbReference type="EMBL" id="TLF48577.1"/>
    </source>
</evidence>
<evidence type="ECO:0000256" key="8">
    <source>
        <dbReference type="ARBA" id="ARBA00022840"/>
    </source>
</evidence>
<dbReference type="Gene3D" id="3.30.450.20">
    <property type="entry name" value="PAS domain"/>
    <property type="match status" value="2"/>
</dbReference>